<dbReference type="AlphaFoldDB" id="A0A0H5RFN5"/>
<organism evidence="2">
    <name type="scientific">Spongospora subterranea</name>
    <dbReference type="NCBI Taxonomy" id="70186"/>
    <lineage>
        <taxon>Eukaryota</taxon>
        <taxon>Sar</taxon>
        <taxon>Rhizaria</taxon>
        <taxon>Endomyxa</taxon>
        <taxon>Phytomyxea</taxon>
        <taxon>Plasmodiophorida</taxon>
        <taxon>Plasmodiophoridae</taxon>
        <taxon>Spongospora</taxon>
    </lineage>
</organism>
<evidence type="ECO:0000313" key="2">
    <source>
        <dbReference type="EMBL" id="CRZ12541.1"/>
    </source>
</evidence>
<accession>A0A0H5RFN5</accession>
<protein>
    <submittedName>
        <fullName evidence="2">Uncharacterized protein</fullName>
    </submittedName>
</protein>
<dbReference type="EMBL" id="HACM01012099">
    <property type="protein sequence ID" value="CRZ12541.1"/>
    <property type="molecule type" value="Transcribed_RNA"/>
</dbReference>
<reference evidence="2" key="1">
    <citation type="submission" date="2015-04" db="EMBL/GenBank/DDBJ databases">
        <title>The genome sequence of the plant pathogenic Rhizarian Plasmodiophora brassicae reveals insights in its biotrophic life cycle and the origin of chitin synthesis.</title>
        <authorList>
            <person name="Schwelm A."/>
            <person name="Fogelqvist J."/>
            <person name="Knaust A."/>
            <person name="Julke S."/>
            <person name="Lilja T."/>
            <person name="Dhandapani V."/>
            <person name="Bonilla-Rosso G."/>
            <person name="Karlsson M."/>
            <person name="Shevchenko A."/>
            <person name="Choi S.R."/>
            <person name="Kim H.G."/>
            <person name="Park J.Y."/>
            <person name="Lim Y.P."/>
            <person name="Ludwig-Muller J."/>
            <person name="Dixelius C."/>
        </authorList>
    </citation>
    <scope>NUCLEOTIDE SEQUENCE</scope>
    <source>
        <tissue evidence="2">Potato root galls</tissue>
    </source>
</reference>
<name>A0A0H5RFN5_9EUKA</name>
<evidence type="ECO:0000256" key="1">
    <source>
        <dbReference type="SAM" id="MobiDB-lite"/>
    </source>
</evidence>
<sequence>MVMGDPAISDVYPSDCSDSESDWLNDTVVCHIDQRNINEQLNDEIEAMQAIVGEPDIGIDESFGDDFHDILQADEEPVSYPSIQRCQGIKVVRTPKELGFYWHRAANIN</sequence>
<feature type="region of interest" description="Disordered" evidence="1">
    <location>
        <begin position="1"/>
        <end position="20"/>
    </location>
</feature>
<proteinExistence type="predicted"/>